<dbReference type="OrthoDB" id="2588098at2759"/>
<name>A0A9P3LDG2_9APHY</name>
<protein>
    <submittedName>
        <fullName evidence="1">Uncharacterized protein</fullName>
    </submittedName>
</protein>
<keyword evidence="2" id="KW-1185">Reference proteome</keyword>
<dbReference type="Proteomes" id="UP000703269">
    <property type="component" value="Unassembled WGS sequence"/>
</dbReference>
<reference evidence="1 2" key="1">
    <citation type="submission" date="2021-08" db="EMBL/GenBank/DDBJ databases">
        <title>Draft Genome Sequence of Phanerochaete sordida strain YK-624.</title>
        <authorList>
            <person name="Mori T."/>
            <person name="Dohra H."/>
            <person name="Suzuki T."/>
            <person name="Kawagishi H."/>
            <person name="Hirai H."/>
        </authorList>
    </citation>
    <scope>NUCLEOTIDE SEQUENCE [LARGE SCALE GENOMIC DNA]</scope>
    <source>
        <strain evidence="1 2">YK-624</strain>
    </source>
</reference>
<evidence type="ECO:0000313" key="1">
    <source>
        <dbReference type="EMBL" id="GJE90313.1"/>
    </source>
</evidence>
<dbReference type="EMBL" id="BPQB01000016">
    <property type="protein sequence ID" value="GJE90313.1"/>
    <property type="molecule type" value="Genomic_DNA"/>
</dbReference>
<organism evidence="1 2">
    <name type="scientific">Phanerochaete sordida</name>
    <dbReference type="NCBI Taxonomy" id="48140"/>
    <lineage>
        <taxon>Eukaryota</taxon>
        <taxon>Fungi</taxon>
        <taxon>Dikarya</taxon>
        <taxon>Basidiomycota</taxon>
        <taxon>Agaricomycotina</taxon>
        <taxon>Agaricomycetes</taxon>
        <taxon>Polyporales</taxon>
        <taxon>Phanerochaetaceae</taxon>
        <taxon>Phanerochaete</taxon>
    </lineage>
</organism>
<comment type="caution">
    <text evidence="1">The sequence shown here is derived from an EMBL/GenBank/DDBJ whole genome shotgun (WGS) entry which is preliminary data.</text>
</comment>
<evidence type="ECO:0000313" key="2">
    <source>
        <dbReference type="Proteomes" id="UP000703269"/>
    </source>
</evidence>
<dbReference type="AlphaFoldDB" id="A0A9P3LDG2"/>
<accession>A0A9P3LDG2</accession>
<sequence length="351" mass="39687">MGQYWFTIAMECREKWIGQTGSKLGEWFWDWEVMGLARLLKRPHWADDISCTAQWSRLDHGYLPTTSTGASAPRRAKGILSLPVELVNAVFDNLDDLLDVLNMCLAHKFLGAIGEPLAHKLIAEEYAPWAKQKIICIGNNLLDSDLPAGLERYVAQDIRDLIDHTEDDEHDGDEDDDQLFGTAIDKYGKRGGALWHGVLHMLWPAGALTRADRRKVAQLARKLDVVERKPYASSNVEDSQLVLFNLSKQKYVRQASVQGLHERLVEPEAFPGKAIDLGQVLLSHICWSSDDGCAMAVDSKRLTRGPWAGDHFEVMYAGQSRGRLDSEEWTDVTDDTVAWLEELWRDTWRGT</sequence>
<gene>
    <name evidence="1" type="ORF">PsYK624_064420</name>
</gene>
<proteinExistence type="predicted"/>